<organism evidence="2 3">
    <name type="scientific">Jaapia argillacea MUCL 33604</name>
    <dbReference type="NCBI Taxonomy" id="933084"/>
    <lineage>
        <taxon>Eukaryota</taxon>
        <taxon>Fungi</taxon>
        <taxon>Dikarya</taxon>
        <taxon>Basidiomycota</taxon>
        <taxon>Agaricomycotina</taxon>
        <taxon>Agaricomycetes</taxon>
        <taxon>Agaricomycetidae</taxon>
        <taxon>Jaapiales</taxon>
        <taxon>Jaapiaceae</taxon>
        <taxon>Jaapia</taxon>
    </lineage>
</organism>
<reference evidence="3" key="1">
    <citation type="journal article" date="2014" name="Proc. Natl. Acad. Sci. U.S.A.">
        <title>Extensive sampling of basidiomycete genomes demonstrates inadequacy of the white-rot/brown-rot paradigm for wood decay fungi.</title>
        <authorList>
            <person name="Riley R."/>
            <person name="Salamov A.A."/>
            <person name="Brown D.W."/>
            <person name="Nagy L.G."/>
            <person name="Floudas D."/>
            <person name="Held B.W."/>
            <person name="Levasseur A."/>
            <person name="Lombard V."/>
            <person name="Morin E."/>
            <person name="Otillar R."/>
            <person name="Lindquist E.A."/>
            <person name="Sun H."/>
            <person name="LaButti K.M."/>
            <person name="Schmutz J."/>
            <person name="Jabbour D."/>
            <person name="Luo H."/>
            <person name="Baker S.E."/>
            <person name="Pisabarro A.G."/>
            <person name="Walton J.D."/>
            <person name="Blanchette R.A."/>
            <person name="Henrissat B."/>
            <person name="Martin F."/>
            <person name="Cullen D."/>
            <person name="Hibbett D.S."/>
            <person name="Grigoriev I.V."/>
        </authorList>
    </citation>
    <scope>NUCLEOTIDE SEQUENCE [LARGE SCALE GENOMIC DNA]</scope>
    <source>
        <strain evidence="3">MUCL 33604</strain>
    </source>
</reference>
<evidence type="ECO:0000256" key="1">
    <source>
        <dbReference type="SAM" id="MobiDB-lite"/>
    </source>
</evidence>
<dbReference type="Proteomes" id="UP000027265">
    <property type="component" value="Unassembled WGS sequence"/>
</dbReference>
<evidence type="ECO:0000313" key="2">
    <source>
        <dbReference type="EMBL" id="KDQ54272.1"/>
    </source>
</evidence>
<dbReference type="InParanoid" id="A0A067PSJ3"/>
<dbReference type="AlphaFoldDB" id="A0A067PSJ3"/>
<accession>A0A067PSJ3</accession>
<dbReference type="EMBL" id="KL197729">
    <property type="protein sequence ID" value="KDQ54272.1"/>
    <property type="molecule type" value="Genomic_DNA"/>
</dbReference>
<proteinExistence type="predicted"/>
<sequence length="222" mass="25031">MLTGPNVRNIFDSQSQLHTFPSPRRSAVKITSYHQVLHPHTHTETSISTPEAQAEISKPGTNPTDRIFHTYCTKHKYERSVSLSCYPSTSTATSFPLLHELFLVQNRTISRTHQDLHSCALPPIRGPRSILPLAINDSDCVTKCVPMVWDGEDFYFSGGGLGLRVIETFGDRGRMAVVYRRSLSFLLPRCFYSSCKIFPILRRCYMHLIPLAGFDVGKGFPL</sequence>
<evidence type="ECO:0000313" key="3">
    <source>
        <dbReference type="Proteomes" id="UP000027265"/>
    </source>
</evidence>
<keyword evidence="3" id="KW-1185">Reference proteome</keyword>
<name>A0A067PSJ3_9AGAM</name>
<feature type="region of interest" description="Disordered" evidence="1">
    <location>
        <begin position="40"/>
        <end position="60"/>
    </location>
</feature>
<gene>
    <name evidence="2" type="ORF">JAAARDRAFT_403812</name>
</gene>
<dbReference type="HOGENOM" id="CLU_1245536_0_0_1"/>
<protein>
    <submittedName>
        <fullName evidence="2">Uncharacterized protein</fullName>
    </submittedName>
</protein>